<dbReference type="Pfam" id="PF14322">
    <property type="entry name" value="SusD-like_3"/>
    <property type="match status" value="1"/>
</dbReference>
<name>A0A5S5DDS4_9SPHI</name>
<dbReference type="PROSITE" id="PS51257">
    <property type="entry name" value="PROKAR_LIPOPROTEIN"/>
    <property type="match status" value="1"/>
</dbReference>
<sequence length="635" mass="72308">MKSSNTLIYHIVLGIGTLLIAAGCGKDWLQPEPLSFYAPDVALSNAEGMYSALTACERNMRHEFFGDGAPILTEIIQSEVAVEGTTDKAGPQMNMDIALLPDANLNSENTTRVGWYWYEGYKGIKYANLIIARIDNATFKDEAERNAILGAAYFQRAYRYFKLVHQFGDVPFLDWEINEPKYDFYSYDRWSILERLKKDLEFAYQWVPESVDRGRTSKAACGVLLMKVAMALSDFDRAITVGKEIVAKHPLMRTRFTSNRNKPNTNLMFDLHSVEAKLDMSNTEGLMYVVAYPEAEGSDRIQTMRNAVPFWNNGGIRTPDGATGTSVAIASDETDPSLDLNKSYGRGIGRLRPTWYYSNMIWRADKEGRDLRGMHNRDSWKRMEDLKYNNPSLKGKNSWYGKNLVKNPSMSPEDTIRLWYSWPHFKVFVPDPLQTTWAGGETPWYIYRSAEVYLLLAECYYWKDQPGLAAEALNEVRTRAGAEPLTAAHINIGEILDERARELYYEENRHVELVRIAYTYARTGRPCEIFGGRIYQLDQISGPGGTNANVKQEGINFWYDRVVSRSNFYNKGVKHAWAEYKVSVHHILWPVPANAINTNLKGRINQNIGYPGAERNVKPLVVPEEDTVLGPKDES</sequence>
<comment type="similarity">
    <text evidence="2">Belongs to the SusD family.</text>
</comment>
<evidence type="ECO:0000256" key="5">
    <source>
        <dbReference type="ARBA" id="ARBA00023237"/>
    </source>
</evidence>
<comment type="subcellular location">
    <subcellularLocation>
        <location evidence="1">Cell outer membrane</location>
    </subcellularLocation>
</comment>
<feature type="domain" description="RagB/SusD" evidence="7">
    <location>
        <begin position="344"/>
        <end position="610"/>
    </location>
</feature>
<evidence type="ECO:0000259" key="8">
    <source>
        <dbReference type="Pfam" id="PF14322"/>
    </source>
</evidence>
<dbReference type="Gene3D" id="1.25.40.390">
    <property type="match status" value="1"/>
</dbReference>
<keyword evidence="10" id="KW-1185">Reference proteome</keyword>
<dbReference type="RefSeq" id="WP_148908997.1">
    <property type="nucleotide sequence ID" value="NZ_VNHX01000013.1"/>
</dbReference>
<feature type="domain" description="SusD-like N-terminal" evidence="8">
    <location>
        <begin position="104"/>
        <end position="221"/>
    </location>
</feature>
<keyword evidence="5" id="KW-0998">Cell outer membrane</keyword>
<evidence type="ECO:0000256" key="2">
    <source>
        <dbReference type="ARBA" id="ARBA00006275"/>
    </source>
</evidence>
<dbReference type="InterPro" id="IPR011990">
    <property type="entry name" value="TPR-like_helical_dom_sf"/>
</dbReference>
<dbReference type="Pfam" id="PF07980">
    <property type="entry name" value="SusD_RagB"/>
    <property type="match status" value="1"/>
</dbReference>
<dbReference type="GO" id="GO:0009279">
    <property type="term" value="C:cell outer membrane"/>
    <property type="evidence" value="ECO:0007669"/>
    <property type="project" value="UniProtKB-SubCell"/>
</dbReference>
<keyword evidence="3" id="KW-0732">Signal</keyword>
<evidence type="ECO:0000256" key="6">
    <source>
        <dbReference type="SAM" id="Phobius"/>
    </source>
</evidence>
<reference evidence="9 10" key="1">
    <citation type="submission" date="2019-07" db="EMBL/GenBank/DDBJ databases">
        <title>Genomic Encyclopedia of Archaeal and Bacterial Type Strains, Phase II (KMG-II): from individual species to whole genera.</title>
        <authorList>
            <person name="Goeker M."/>
        </authorList>
    </citation>
    <scope>NUCLEOTIDE SEQUENCE [LARGE SCALE GENOMIC DNA]</scope>
    <source>
        <strain evidence="9 10">DSM 18850</strain>
    </source>
</reference>
<dbReference type="InterPro" id="IPR012944">
    <property type="entry name" value="SusD_RagB_dom"/>
</dbReference>
<gene>
    <name evidence="9" type="ORF">BC792_11345</name>
</gene>
<evidence type="ECO:0000256" key="1">
    <source>
        <dbReference type="ARBA" id="ARBA00004442"/>
    </source>
</evidence>
<accession>A0A5S5DDS4</accession>
<dbReference type="SUPFAM" id="SSF48452">
    <property type="entry name" value="TPR-like"/>
    <property type="match status" value="1"/>
</dbReference>
<proteinExistence type="inferred from homology"/>
<dbReference type="InterPro" id="IPR033985">
    <property type="entry name" value="SusD-like_N"/>
</dbReference>
<evidence type="ECO:0000313" key="9">
    <source>
        <dbReference type="EMBL" id="TYP94177.1"/>
    </source>
</evidence>
<dbReference type="EMBL" id="VNHX01000013">
    <property type="protein sequence ID" value="TYP94177.1"/>
    <property type="molecule type" value="Genomic_DNA"/>
</dbReference>
<organism evidence="9 10">
    <name type="scientific">Sphingobacterium allocomposti</name>
    <dbReference type="NCBI Taxonomy" id="415956"/>
    <lineage>
        <taxon>Bacteria</taxon>
        <taxon>Pseudomonadati</taxon>
        <taxon>Bacteroidota</taxon>
        <taxon>Sphingobacteriia</taxon>
        <taxon>Sphingobacteriales</taxon>
        <taxon>Sphingobacteriaceae</taxon>
        <taxon>Sphingobacterium</taxon>
    </lineage>
</organism>
<feature type="transmembrane region" description="Helical" evidence="6">
    <location>
        <begin position="7"/>
        <end position="29"/>
    </location>
</feature>
<comment type="caution">
    <text evidence="9">The sequence shown here is derived from an EMBL/GenBank/DDBJ whole genome shotgun (WGS) entry which is preliminary data.</text>
</comment>
<keyword evidence="6" id="KW-1133">Transmembrane helix</keyword>
<protein>
    <submittedName>
        <fullName evidence="9">Putative outer membrane starch-binding protein</fullName>
    </submittedName>
</protein>
<evidence type="ECO:0000259" key="7">
    <source>
        <dbReference type="Pfam" id="PF07980"/>
    </source>
</evidence>
<dbReference type="OrthoDB" id="5694214at2"/>
<keyword evidence="4 6" id="KW-0472">Membrane</keyword>
<keyword evidence="6" id="KW-0812">Transmembrane</keyword>
<evidence type="ECO:0000313" key="10">
    <source>
        <dbReference type="Proteomes" id="UP000325105"/>
    </source>
</evidence>
<dbReference type="AlphaFoldDB" id="A0A5S5DDS4"/>
<evidence type="ECO:0000256" key="4">
    <source>
        <dbReference type="ARBA" id="ARBA00023136"/>
    </source>
</evidence>
<evidence type="ECO:0000256" key="3">
    <source>
        <dbReference type="ARBA" id="ARBA00022729"/>
    </source>
</evidence>
<dbReference type="Proteomes" id="UP000325105">
    <property type="component" value="Unassembled WGS sequence"/>
</dbReference>